<sequence length="2114" mass="239938">MLHLASRRFASGPPPGGLSAAHIAARLFSTQMSPDARAYQRLDHKTGDAAHDAEALQALIDDKFNEKYFDLNDPEARDSIRFLADGAKSPMSHFWNQDLSRDASRRNMYRYLAGKFSGQMYDGTISRDDMVDDMDLRFSMQHSESSFADLDTLDAVDENGFDLGPVGVRDHMFQRSSAIRGAAGRLQIRDNEYDVKVIDRLATELFQAQLDKRKATLQDLELLARVNHRLAQLNGPRLTLTDLAQLRAGRELRDPVSGWRSLAPVGDAYAAQRLPLMSREEFAAELPTILTEAVDASNKETFEAIMSNREKYEDRFYALYRSFHEDLPQGTGISLAGRAIEIPDFDSPVHARDWVAKNLEYLLFTRPIIENMAFDAHTFLPRSQEPILGSRENNYTTFSPRMHTQDPQYFLNNSDLYFGAITENEMAAPHDLTYFVHRDTHELPRAPLDIDEGLLNEHEDEDHELDMRNTMRDRLGRPDTITGYVQKQMYHLNRLYPDIYTPNNLALLFNLRVREARNVLVIQQRGAELNKAGYPNHFQIESLIEGEQNRAYGRHHDHEMTGLVDNLSSPIGMEPGAVNYQYIPNMPEAPDAVLDPSSRRFFTTMESQASHTAGLNRRRAMIEPFTRGMSDTQIQAYVEDPFNKVLDERSLALEDPGVVVNNAVMGSVFPLNYGNKLDAVEEALFTDPDSPTKGLNYQDLDEHERLLAKLVMLRVYHVRHMREVAPFMKEYETQLEAQFGAYWTQAVEMGTEVGDIVPSIIASRVASGTKLKDRSALVDRFLNPSDSDLRAQYDQFMDNRAGAGIPAGAAGLYAPSFDEYAARVRRVRAAYAHTLPHDGDLDGLAASTTKIFDIAQLDGLPRSEAQQLLTDNDDAVFALLDRMLFNTNNMTGRMRDMVRDLQLYQELRYKHSHDLSQSLLPSRQETYLASFAARMKEFRKQYSALRIDGRPAESFTSIGLGVLDPANTWLGDFSLNHRHRSLTSTLASFAEASRGHGSDKVVFWPEETEHANLRERGRLGRRGAVSPRVRETDDSDSEDDSFDEVHQSTTTPQAHAKLLKRTIDYDARNNIEELHPLVRDMLGSIFGEGRAPQLYSQLKDPNVKQMADFLSVMLQEVDFHGNPMPGAVQNPMAILAAHKFLGLVRDAAQRELNANINFDFDPTQVIGNAVYKNYNASGSFDFFNYYRDMPIFDVPLPLPSQFPALAARQQIFLSAVYDGRQDQLLRAHAMGVEAIDELETRMRARYPEHFPDDLDTSRYYRSRGDIRPEIRPLFATFDNPSVDRHALMAVPNEEAMRIAAAGFNYAYNTDAVFDEIYGSELWSTHFSADLPFSLPEHRINLPYRLSLLRELNDRVFYANRFKLIFDMMNGTAVPFIPNTMSILLPDTDRHMQILANSLAGLGHLDAGRNISPGSDPATFGLYVDPSEERSLEDEEESDEDEDDPLNPSYVMDFGSAGFGGVVHPHQLPDDATRADFVFMHALADYMSPGKQMYSTADTRDSFFPPTERLDVAQYYVNDDSDSDEDSDGSDGFDSDQGDGGQGGSSRPRRRAPRNDFDFPRMPLGSRAARFPKSSQYFFDGKIRQMKIARDNLHAEMMHAIEGPLVPYHDAPSLTPVQAALVLVLRMMDDMILSRAQTRLPLPDFKRTNPDGTPNDALPPAVFVTFNIDADIDDVEDLTRELPVPMTNPLFHGFENFNSVDEVQTFIRQFTQHPNIKFREDGIQPHISIDPLLEAIKASGKKEEQISPREQTLIQYSIDELNKIIDHNNYMYERLLLPAAEDTLDLFTALDEMIQTRQPGSVGELMTMIAEDETLAPMVCTDEDDPIAFYNKHEGSNAHTFNVSELAYNLTVMRTAAVLDDVIVPSYLQEAFQHTKNQLERVSRVPTFRTLDDEVPIRTNLHALRAHDLYHVSFMSPGQLDGEVDQFQAFADLAASAMAHSEMDREHNLFRLNTYMRGIQSSMTLPLPHVDSSFNAYKDVENFRELMDLDRIPEIRGEMLDIVRAERDLVTPENMEQIEYLLHKNHRRPRDDPNARDPALVVRKDPAPVDNRHVLQFCDTSESRNYTHTYRERDGTLRRATHSENALLNHPRDRDLARMDNIGDAVRQGHFIPKK</sequence>
<evidence type="ECO:0000313" key="2">
    <source>
        <dbReference type="EMBL" id="KCV68974.1"/>
    </source>
</evidence>
<feature type="compositionally biased region" description="Acidic residues" evidence="1">
    <location>
        <begin position="1033"/>
        <end position="1042"/>
    </location>
</feature>
<keyword evidence="3" id="KW-1185">Reference proteome</keyword>
<feature type="compositionally biased region" description="Acidic residues" evidence="1">
    <location>
        <begin position="1430"/>
        <end position="1444"/>
    </location>
</feature>
<evidence type="ECO:0000256" key="1">
    <source>
        <dbReference type="SAM" id="MobiDB-lite"/>
    </source>
</evidence>
<feature type="region of interest" description="Disordered" evidence="1">
    <location>
        <begin position="1014"/>
        <end position="1053"/>
    </location>
</feature>
<dbReference type="EMBL" id="KB932207">
    <property type="protein sequence ID" value="KCV68974.1"/>
    <property type="molecule type" value="Genomic_DNA"/>
</dbReference>
<organism evidence="2">
    <name type="scientific">Fonticula alba</name>
    <name type="common">Slime mold</name>
    <dbReference type="NCBI Taxonomy" id="691883"/>
    <lineage>
        <taxon>Eukaryota</taxon>
        <taxon>Rotosphaerida</taxon>
        <taxon>Fonticulaceae</taxon>
        <taxon>Fonticula</taxon>
    </lineage>
</organism>
<dbReference type="GeneID" id="20529119"/>
<name>A0A058Z3Z0_FONAL</name>
<evidence type="ECO:0000313" key="3">
    <source>
        <dbReference type="Proteomes" id="UP000030693"/>
    </source>
</evidence>
<feature type="region of interest" description="Disordered" evidence="1">
    <location>
        <begin position="1425"/>
        <end position="1450"/>
    </location>
</feature>
<dbReference type="RefSeq" id="XP_009496545.1">
    <property type="nucleotide sequence ID" value="XM_009498270.1"/>
</dbReference>
<protein>
    <submittedName>
        <fullName evidence="2">Uncharacterized protein</fullName>
    </submittedName>
</protein>
<gene>
    <name evidence="2" type="ORF">H696_04394</name>
</gene>
<dbReference type="Proteomes" id="UP000030693">
    <property type="component" value="Unassembled WGS sequence"/>
</dbReference>
<feature type="compositionally biased region" description="Acidic residues" evidence="1">
    <location>
        <begin position="1518"/>
        <end position="1536"/>
    </location>
</feature>
<feature type="region of interest" description="Disordered" evidence="1">
    <location>
        <begin position="1518"/>
        <end position="1566"/>
    </location>
</feature>
<reference evidence="2" key="1">
    <citation type="submission" date="2013-04" db="EMBL/GenBank/DDBJ databases">
        <title>The Genome Sequence of Fonticula alba ATCC 38817.</title>
        <authorList>
            <consortium name="The Broad Institute Genomics Platform"/>
            <person name="Russ C."/>
            <person name="Cuomo C."/>
            <person name="Burger G."/>
            <person name="Gray M.W."/>
            <person name="Holland P.W.H."/>
            <person name="King N."/>
            <person name="Lang F.B.F."/>
            <person name="Roger A.J."/>
            <person name="Ruiz-Trillo I."/>
            <person name="Brown M."/>
            <person name="Walker B."/>
            <person name="Young S."/>
            <person name="Zeng Q."/>
            <person name="Gargeya S."/>
            <person name="Fitzgerald M."/>
            <person name="Haas B."/>
            <person name="Abouelleil A."/>
            <person name="Allen A.W."/>
            <person name="Alvarado L."/>
            <person name="Arachchi H.M."/>
            <person name="Berlin A.M."/>
            <person name="Chapman S.B."/>
            <person name="Gainer-Dewar J."/>
            <person name="Goldberg J."/>
            <person name="Griggs A."/>
            <person name="Gujja S."/>
            <person name="Hansen M."/>
            <person name="Howarth C."/>
            <person name="Imamovic A."/>
            <person name="Ireland A."/>
            <person name="Larimer J."/>
            <person name="McCowan C."/>
            <person name="Murphy C."/>
            <person name="Pearson M."/>
            <person name="Poon T.W."/>
            <person name="Priest M."/>
            <person name="Roberts A."/>
            <person name="Saif S."/>
            <person name="Shea T."/>
            <person name="Sisk P."/>
            <person name="Sykes S."/>
            <person name="Wortman J."/>
            <person name="Nusbaum C."/>
            <person name="Birren B."/>
        </authorList>
    </citation>
    <scope>NUCLEOTIDE SEQUENCE [LARGE SCALE GENOMIC DNA]</scope>
    <source>
        <strain evidence="2">ATCC 38817</strain>
    </source>
</reference>
<accession>A0A058Z3Z0</accession>
<proteinExistence type="predicted"/>